<dbReference type="SUPFAM" id="SSF54695">
    <property type="entry name" value="POZ domain"/>
    <property type="match status" value="1"/>
</dbReference>
<dbReference type="InterPro" id="IPR017096">
    <property type="entry name" value="BTB-kelch_protein"/>
</dbReference>
<comment type="caution">
    <text evidence="4">The sequence shown here is derived from an EMBL/GenBank/DDBJ whole genome shotgun (WGS) entry which is preliminary data.</text>
</comment>
<dbReference type="SMART" id="SM00612">
    <property type="entry name" value="Kelch"/>
    <property type="match status" value="4"/>
</dbReference>
<dbReference type="Gene3D" id="3.30.710.10">
    <property type="entry name" value="Potassium Channel Kv1.1, Chain A"/>
    <property type="match status" value="1"/>
</dbReference>
<dbReference type="CDD" id="cd18186">
    <property type="entry name" value="BTB_POZ_ZBTB_KLHL-like"/>
    <property type="match status" value="1"/>
</dbReference>
<evidence type="ECO:0000259" key="3">
    <source>
        <dbReference type="PROSITE" id="PS50097"/>
    </source>
</evidence>
<dbReference type="Pfam" id="PF24681">
    <property type="entry name" value="Kelch_KLHDC2_KLHL20_DRC7"/>
    <property type="match status" value="1"/>
</dbReference>
<dbReference type="InterPro" id="IPR006652">
    <property type="entry name" value="Kelch_1"/>
</dbReference>
<dbReference type="PANTHER" id="PTHR24412:SF272">
    <property type="entry name" value="KELCH-LIKE PROTEIN DIABLO"/>
    <property type="match status" value="1"/>
</dbReference>
<sequence length="579" mass="66053">MSTSGENWHTEMASFVYSAIGEMYRCGRHTDIVINVEDRQFHCHKAVLAAVSPYFDAMFSCGMRESIDGVVNLQDISKEIFEKILTFIYTGDKIVTNDNAEELIKAGAIFQIKLLLDKCEDFLLEKVAADNCMMVWKLSKSYSCPRLLSKAWSLLMENFTDVCRSEEFTFLDCDDLIQIIKDDDLNVANEEVVCDAVFRWYMVDPSTRKEGTIQLFEHLRLPLLGSEYLLHEVEPLDIVLENSKCREIVKEAIQYQMLLARRADFNTPRVALRKYSPVEEVLLLIGGYNGINEKVFDVLGYSFVQARWYFLTPLPLTLGREFAVIVYGNDVFASGGSQKPDVLLRYRSENNDWYKCTSSAQGRRRHAMVSVGENIIVLGGYDDSVKDEKQRTLNSVEEYNIHSRTWRKAGELVQGVRSMSAAVLREKIFIFGGILQNDVETDSVQCYDTRLQTCSLISHLPSPCKLTKAVVCEKQVYVIGTDGSIVDMNEKGECALTHKMKYFNRRRFGALHRKGDIILIGGESGNAVNQKIMSLKPKKSFTEYTYNTTMPSRANFGSLIIVVQKKYLTRIYSNQTERQ</sequence>
<dbReference type="SMART" id="SM00225">
    <property type="entry name" value="BTB"/>
    <property type="match status" value="1"/>
</dbReference>
<reference evidence="4" key="1">
    <citation type="submission" date="2019-08" db="EMBL/GenBank/DDBJ databases">
        <title>The improved chromosome-level genome for the pearl oyster Pinctada fucata martensii using PacBio sequencing and Hi-C.</title>
        <authorList>
            <person name="Zheng Z."/>
        </authorList>
    </citation>
    <scope>NUCLEOTIDE SEQUENCE</scope>
    <source>
        <strain evidence="4">ZZ-2019</strain>
        <tissue evidence="4">Adductor muscle</tissue>
    </source>
</reference>
<dbReference type="InterPro" id="IPR011333">
    <property type="entry name" value="SKP1/BTB/POZ_sf"/>
</dbReference>
<keyword evidence="5" id="KW-1185">Reference proteome</keyword>
<proteinExistence type="predicted"/>
<evidence type="ECO:0000256" key="1">
    <source>
        <dbReference type="ARBA" id="ARBA00022441"/>
    </source>
</evidence>
<dbReference type="AlphaFoldDB" id="A0AA89BLJ2"/>
<evidence type="ECO:0000313" key="4">
    <source>
        <dbReference type="EMBL" id="KAK3087042.1"/>
    </source>
</evidence>
<dbReference type="InterPro" id="IPR011705">
    <property type="entry name" value="BACK"/>
</dbReference>
<dbReference type="Proteomes" id="UP001186944">
    <property type="component" value="Unassembled WGS sequence"/>
</dbReference>
<dbReference type="PROSITE" id="PS50097">
    <property type="entry name" value="BTB"/>
    <property type="match status" value="1"/>
</dbReference>
<accession>A0AA89BLJ2</accession>
<protein>
    <recommendedName>
        <fullName evidence="3">BTB domain-containing protein</fullName>
    </recommendedName>
</protein>
<dbReference type="Gene3D" id="1.25.40.420">
    <property type="match status" value="1"/>
</dbReference>
<keyword evidence="2" id="KW-0677">Repeat</keyword>
<dbReference type="PANTHER" id="PTHR24412">
    <property type="entry name" value="KELCH PROTEIN"/>
    <property type="match status" value="1"/>
</dbReference>
<keyword evidence="1" id="KW-0880">Kelch repeat</keyword>
<evidence type="ECO:0000313" key="5">
    <source>
        <dbReference type="Proteomes" id="UP001186944"/>
    </source>
</evidence>
<dbReference type="FunFam" id="1.25.40.420:FF:000001">
    <property type="entry name" value="Kelch-like family member 12"/>
    <property type="match status" value="1"/>
</dbReference>
<dbReference type="Pfam" id="PF00651">
    <property type="entry name" value="BTB"/>
    <property type="match status" value="1"/>
</dbReference>
<feature type="domain" description="BTB" evidence="3">
    <location>
        <begin position="30"/>
        <end position="97"/>
    </location>
</feature>
<evidence type="ECO:0000256" key="2">
    <source>
        <dbReference type="ARBA" id="ARBA00022737"/>
    </source>
</evidence>
<dbReference type="PIRSF" id="PIRSF037037">
    <property type="entry name" value="Kelch-like_protein_gigaxonin"/>
    <property type="match status" value="1"/>
</dbReference>
<dbReference type="InterPro" id="IPR015915">
    <property type="entry name" value="Kelch-typ_b-propeller"/>
</dbReference>
<dbReference type="Gene3D" id="2.120.10.80">
    <property type="entry name" value="Kelch-type beta propeller"/>
    <property type="match status" value="1"/>
</dbReference>
<gene>
    <name evidence="4" type="ORF">FSP39_000933</name>
</gene>
<name>A0AA89BLJ2_PINIB</name>
<dbReference type="SUPFAM" id="SSF117281">
    <property type="entry name" value="Kelch motif"/>
    <property type="match status" value="1"/>
</dbReference>
<dbReference type="SMART" id="SM00875">
    <property type="entry name" value="BACK"/>
    <property type="match status" value="1"/>
</dbReference>
<dbReference type="EMBL" id="VSWD01000011">
    <property type="protein sequence ID" value="KAK3087042.1"/>
    <property type="molecule type" value="Genomic_DNA"/>
</dbReference>
<organism evidence="4 5">
    <name type="scientific">Pinctada imbricata</name>
    <name type="common">Atlantic pearl-oyster</name>
    <name type="synonym">Pinctada martensii</name>
    <dbReference type="NCBI Taxonomy" id="66713"/>
    <lineage>
        <taxon>Eukaryota</taxon>
        <taxon>Metazoa</taxon>
        <taxon>Spiralia</taxon>
        <taxon>Lophotrochozoa</taxon>
        <taxon>Mollusca</taxon>
        <taxon>Bivalvia</taxon>
        <taxon>Autobranchia</taxon>
        <taxon>Pteriomorphia</taxon>
        <taxon>Pterioida</taxon>
        <taxon>Pterioidea</taxon>
        <taxon>Pteriidae</taxon>
        <taxon>Pinctada</taxon>
    </lineage>
</organism>
<dbReference type="InterPro" id="IPR000210">
    <property type="entry name" value="BTB/POZ_dom"/>
</dbReference>
<dbReference type="Pfam" id="PF07707">
    <property type="entry name" value="BACK"/>
    <property type="match status" value="1"/>
</dbReference>